<dbReference type="RefSeq" id="XP_030383214.1">
    <property type="nucleotide sequence ID" value="XM_030527354.1"/>
</dbReference>
<keyword evidence="6 10" id="KW-1133">Transmembrane helix</keyword>
<feature type="transmembrane region" description="Helical" evidence="10">
    <location>
        <begin position="111"/>
        <end position="135"/>
    </location>
</feature>
<evidence type="ECO:0000256" key="3">
    <source>
        <dbReference type="ARBA" id="ARBA00022448"/>
    </source>
</evidence>
<evidence type="ECO:0000256" key="7">
    <source>
        <dbReference type="ARBA" id="ARBA00023055"/>
    </source>
</evidence>
<evidence type="ECO:0000256" key="1">
    <source>
        <dbReference type="ARBA" id="ARBA00004477"/>
    </source>
</evidence>
<dbReference type="GO" id="GO:0016125">
    <property type="term" value="P:sterol metabolic process"/>
    <property type="evidence" value="ECO:0007669"/>
    <property type="project" value="UniProtKB-UniRule"/>
</dbReference>
<evidence type="ECO:0000313" key="11">
    <source>
        <dbReference type="Proteomes" id="UP000504634"/>
    </source>
</evidence>
<comment type="subcellular location">
    <subcellularLocation>
        <location evidence="1 10">Endoplasmic reticulum membrane</location>
        <topology evidence="1 10">Multi-pass membrane protein</topology>
    </subcellularLocation>
</comment>
<evidence type="ECO:0000256" key="9">
    <source>
        <dbReference type="ARBA" id="ARBA00023136"/>
    </source>
</evidence>
<name>A0A6J2U4B6_DROLE</name>
<sequence length="238" mass="27198">MIEKPKYVCINCGHGVRDLHKNYSNTVKTTHCEQCKKVADKYIEFEELIILLDALLLSQQAFRHMIYNDSFKLYWKISLVLLLLESFALCRQRRDDESGSPVNEKSFYMCVLQNIGDYVFITLLLLLVTTLRGGIKFPKAGLGSFTITLLKAVVISNLSKFFLLPILVWRNNTTDLGSQLHYMLVTSHNLCSLILAYEVVGASVSRKRWLTSLFVIGVFLLKEYLKLVAARHSQNILA</sequence>
<keyword evidence="11" id="KW-1185">Reference proteome</keyword>
<accession>A0A6J2U4B6</accession>
<dbReference type="GO" id="GO:0005789">
    <property type="term" value="C:endoplasmic reticulum membrane"/>
    <property type="evidence" value="ECO:0007669"/>
    <property type="project" value="UniProtKB-SubCell"/>
</dbReference>
<dbReference type="GO" id="GO:0032366">
    <property type="term" value="P:intracellular sterol transport"/>
    <property type="evidence" value="ECO:0007669"/>
    <property type="project" value="UniProtKB-UniRule"/>
</dbReference>
<proteinExistence type="inferred from homology"/>
<comment type="function">
    <text evidence="10">Mediator of sterol homeostasis involved in sterol uptake, trafficking and distribution into membranes.</text>
</comment>
<dbReference type="Proteomes" id="UP000504634">
    <property type="component" value="Unplaced"/>
</dbReference>
<dbReference type="Gene3D" id="2.20.28.10">
    <property type="match status" value="1"/>
</dbReference>
<keyword evidence="5 10" id="KW-0256">Endoplasmic reticulum</keyword>
<feature type="transmembrane region" description="Helical" evidence="10">
    <location>
        <begin position="147"/>
        <end position="168"/>
    </location>
</feature>
<keyword evidence="3 10" id="KW-0813">Transport</keyword>
<dbReference type="PANTHER" id="PTHR14467:SF0">
    <property type="entry name" value="PROTEIN ARV1"/>
    <property type="match status" value="1"/>
</dbReference>
<organism evidence="11 12">
    <name type="scientific">Drosophila lebanonensis</name>
    <name type="common">Fruit fly</name>
    <name type="synonym">Scaptodrosophila lebanonensis</name>
    <dbReference type="NCBI Taxonomy" id="7225"/>
    <lineage>
        <taxon>Eukaryota</taxon>
        <taxon>Metazoa</taxon>
        <taxon>Ecdysozoa</taxon>
        <taxon>Arthropoda</taxon>
        <taxon>Hexapoda</taxon>
        <taxon>Insecta</taxon>
        <taxon>Pterygota</taxon>
        <taxon>Neoptera</taxon>
        <taxon>Endopterygota</taxon>
        <taxon>Diptera</taxon>
        <taxon>Brachycera</taxon>
        <taxon>Muscomorpha</taxon>
        <taxon>Ephydroidea</taxon>
        <taxon>Drosophilidae</taxon>
        <taxon>Scaptodrosophila</taxon>
    </lineage>
</organism>
<evidence type="ECO:0000256" key="8">
    <source>
        <dbReference type="ARBA" id="ARBA00023098"/>
    </source>
</evidence>
<dbReference type="OrthoDB" id="2192830at2759"/>
<evidence type="ECO:0000256" key="10">
    <source>
        <dbReference type="RuleBase" id="RU368065"/>
    </source>
</evidence>
<evidence type="ECO:0000256" key="4">
    <source>
        <dbReference type="ARBA" id="ARBA00022692"/>
    </source>
</evidence>
<dbReference type="AlphaFoldDB" id="A0A6J2U4B6"/>
<dbReference type="GO" id="GO:0005794">
    <property type="term" value="C:Golgi apparatus"/>
    <property type="evidence" value="ECO:0007669"/>
    <property type="project" value="TreeGrafter"/>
</dbReference>
<comment type="caution">
    <text evidence="10">Lacks conserved residue(s) required for the propagation of feature annotation.</text>
</comment>
<keyword evidence="7 10" id="KW-0445">Lipid transport</keyword>
<dbReference type="CTD" id="64801"/>
<gene>
    <name evidence="12" type="primary">LOC115630702</name>
</gene>
<evidence type="ECO:0000313" key="12">
    <source>
        <dbReference type="RefSeq" id="XP_030383214.1"/>
    </source>
</evidence>
<evidence type="ECO:0000256" key="5">
    <source>
        <dbReference type="ARBA" id="ARBA00022824"/>
    </source>
</evidence>
<dbReference type="InterPro" id="IPR007290">
    <property type="entry name" value="Arv1"/>
</dbReference>
<dbReference type="GeneID" id="115630702"/>
<dbReference type="PANTHER" id="PTHR14467">
    <property type="entry name" value="ARV1"/>
    <property type="match status" value="1"/>
</dbReference>
<evidence type="ECO:0000256" key="6">
    <source>
        <dbReference type="ARBA" id="ARBA00022989"/>
    </source>
</evidence>
<dbReference type="GO" id="GO:0006665">
    <property type="term" value="P:sphingolipid metabolic process"/>
    <property type="evidence" value="ECO:0007669"/>
    <property type="project" value="TreeGrafter"/>
</dbReference>
<dbReference type="GO" id="GO:0097036">
    <property type="term" value="P:regulation of plasma membrane sterol distribution"/>
    <property type="evidence" value="ECO:0007669"/>
    <property type="project" value="UniProtKB-UniRule"/>
</dbReference>
<keyword evidence="4 10" id="KW-0812">Transmembrane</keyword>
<evidence type="ECO:0000256" key="2">
    <source>
        <dbReference type="ARBA" id="ARBA00009187"/>
    </source>
</evidence>
<keyword evidence="9 10" id="KW-0472">Membrane</keyword>
<comment type="similarity">
    <text evidence="2 10">Belongs to the ARV1 family.</text>
</comment>
<protein>
    <recommendedName>
        <fullName evidence="10">Protein ARV</fullName>
    </recommendedName>
</protein>
<keyword evidence="8 10" id="KW-0443">Lipid metabolism</keyword>
<dbReference type="GO" id="GO:0032541">
    <property type="term" value="C:cortical endoplasmic reticulum"/>
    <property type="evidence" value="ECO:0007669"/>
    <property type="project" value="TreeGrafter"/>
</dbReference>
<reference evidence="12" key="1">
    <citation type="submission" date="2025-08" db="UniProtKB">
        <authorList>
            <consortium name="RefSeq"/>
        </authorList>
    </citation>
    <scope>IDENTIFICATION</scope>
    <source>
        <strain evidence="12">11010-0011.00</strain>
        <tissue evidence="12">Whole body</tissue>
    </source>
</reference>
<dbReference type="Pfam" id="PF04161">
    <property type="entry name" value="Arv1"/>
    <property type="match status" value="1"/>
</dbReference>